<name>A0ABN8MX13_9CNID</name>
<evidence type="ECO:0000313" key="1">
    <source>
        <dbReference type="EMBL" id="CAH3037918.1"/>
    </source>
</evidence>
<accession>A0ABN8MX13</accession>
<evidence type="ECO:0000313" key="2">
    <source>
        <dbReference type="Proteomes" id="UP001159405"/>
    </source>
</evidence>
<reference evidence="1 2" key="1">
    <citation type="submission" date="2022-05" db="EMBL/GenBank/DDBJ databases">
        <authorList>
            <consortium name="Genoscope - CEA"/>
            <person name="William W."/>
        </authorList>
    </citation>
    <scope>NUCLEOTIDE SEQUENCE [LARGE SCALE GENOMIC DNA]</scope>
</reference>
<proteinExistence type="predicted"/>
<comment type="caution">
    <text evidence="1">The sequence shown here is derived from an EMBL/GenBank/DDBJ whole genome shotgun (WGS) entry which is preliminary data.</text>
</comment>
<protein>
    <recommendedName>
        <fullName evidence="3">RING-type domain-containing protein</fullName>
    </recommendedName>
</protein>
<sequence length="143" mass="16757">LEEEFNLYKLPCCGQMCHTNCYVFVDRWLRTLIRSSRSCPLCKRDFCIPNAEETESSNEVIMAQRAESCTERHPEQERDDTCIACIYQHKGLNRLQKFDLADLVRRLLACIGSTCHGDEAYVHCRKLTKVIWKYYINQDTLVV</sequence>
<organism evidence="1 2">
    <name type="scientific">Porites lobata</name>
    <dbReference type="NCBI Taxonomy" id="104759"/>
    <lineage>
        <taxon>Eukaryota</taxon>
        <taxon>Metazoa</taxon>
        <taxon>Cnidaria</taxon>
        <taxon>Anthozoa</taxon>
        <taxon>Hexacorallia</taxon>
        <taxon>Scleractinia</taxon>
        <taxon>Fungiina</taxon>
        <taxon>Poritidae</taxon>
        <taxon>Porites</taxon>
    </lineage>
</organism>
<keyword evidence="2" id="KW-1185">Reference proteome</keyword>
<dbReference type="Proteomes" id="UP001159405">
    <property type="component" value="Unassembled WGS sequence"/>
</dbReference>
<dbReference type="EMBL" id="CALNXK010000006">
    <property type="protein sequence ID" value="CAH3037918.1"/>
    <property type="molecule type" value="Genomic_DNA"/>
</dbReference>
<gene>
    <name evidence="1" type="ORF">PLOB_00039539</name>
</gene>
<evidence type="ECO:0008006" key="3">
    <source>
        <dbReference type="Google" id="ProtNLM"/>
    </source>
</evidence>
<feature type="non-terminal residue" evidence="1">
    <location>
        <position position="1"/>
    </location>
</feature>